<dbReference type="Gene3D" id="3.30.70.270">
    <property type="match status" value="1"/>
</dbReference>
<feature type="domain" description="PAC" evidence="5">
    <location>
        <begin position="339"/>
        <end position="391"/>
    </location>
</feature>
<evidence type="ECO:0000313" key="8">
    <source>
        <dbReference type="EMBL" id="SCA55511.1"/>
    </source>
</evidence>
<dbReference type="SUPFAM" id="SSF141868">
    <property type="entry name" value="EAL domain-like"/>
    <property type="match status" value="1"/>
</dbReference>
<dbReference type="InterPro" id="IPR035919">
    <property type="entry name" value="EAL_sf"/>
</dbReference>
<dbReference type="InterPro" id="IPR043128">
    <property type="entry name" value="Rev_trsase/Diguanyl_cyclase"/>
</dbReference>
<dbReference type="FunFam" id="3.30.70.270:FF:000001">
    <property type="entry name" value="Diguanylate cyclase domain protein"/>
    <property type="match status" value="1"/>
</dbReference>
<dbReference type="PROSITE" id="PS50887">
    <property type="entry name" value="GGDEF"/>
    <property type="match status" value="1"/>
</dbReference>
<evidence type="ECO:0000256" key="2">
    <source>
        <dbReference type="PROSITE-ProRule" id="PRU00169"/>
    </source>
</evidence>
<evidence type="ECO:0000259" key="6">
    <source>
        <dbReference type="PROSITE" id="PS50883"/>
    </source>
</evidence>
<evidence type="ECO:0000259" key="4">
    <source>
        <dbReference type="PROSITE" id="PS50112"/>
    </source>
</evidence>
<feature type="modified residue" description="4-aspartylphosphate" evidence="2">
    <location>
        <position position="58"/>
    </location>
</feature>
<dbReference type="NCBIfam" id="TIGR00229">
    <property type="entry name" value="sensory_box"/>
    <property type="match status" value="2"/>
</dbReference>
<dbReference type="PROSITE" id="PS50113">
    <property type="entry name" value="PAC"/>
    <property type="match status" value="2"/>
</dbReference>
<dbReference type="InterPro" id="IPR001610">
    <property type="entry name" value="PAC"/>
</dbReference>
<dbReference type="STRING" id="1867952.MTBPR1_100152"/>
<evidence type="ECO:0000259" key="3">
    <source>
        <dbReference type="PROSITE" id="PS50110"/>
    </source>
</evidence>
<dbReference type="GO" id="GO:0000160">
    <property type="term" value="P:phosphorelay signal transduction system"/>
    <property type="evidence" value="ECO:0007669"/>
    <property type="project" value="InterPro"/>
</dbReference>
<dbReference type="Gene3D" id="3.20.20.450">
    <property type="entry name" value="EAL domain"/>
    <property type="match status" value="1"/>
</dbReference>
<dbReference type="PIRSF" id="PIRSF005925">
    <property type="entry name" value="Dos"/>
    <property type="match status" value="1"/>
</dbReference>
<dbReference type="InterPro" id="IPR000014">
    <property type="entry name" value="PAS"/>
</dbReference>
<keyword evidence="2" id="KW-0597">Phosphoprotein</keyword>
<dbReference type="SMART" id="SM00086">
    <property type="entry name" value="PAC"/>
    <property type="match status" value="2"/>
</dbReference>
<dbReference type="OrthoDB" id="9814202at2"/>
<dbReference type="RefSeq" id="WP_069186219.1">
    <property type="nucleotide sequence ID" value="NZ_FLYE01000002.1"/>
</dbReference>
<feature type="domain" description="PAS" evidence="4">
    <location>
        <begin position="266"/>
        <end position="311"/>
    </location>
</feature>
<dbReference type="InterPro" id="IPR013656">
    <property type="entry name" value="PAS_4"/>
</dbReference>
<name>A0A1C3RE51_9PROT</name>
<dbReference type="InterPro" id="IPR000700">
    <property type="entry name" value="PAS-assoc_C"/>
</dbReference>
<dbReference type="Proteomes" id="UP000231658">
    <property type="component" value="Unassembled WGS sequence"/>
</dbReference>
<evidence type="ECO:0000259" key="7">
    <source>
        <dbReference type="PROSITE" id="PS50887"/>
    </source>
</evidence>
<gene>
    <name evidence="8" type="ORF">MTBPR1_100152</name>
</gene>
<keyword evidence="9" id="KW-1185">Reference proteome</keyword>
<dbReference type="CDD" id="cd00156">
    <property type="entry name" value="REC"/>
    <property type="match status" value="1"/>
</dbReference>
<dbReference type="Pfam" id="PF08448">
    <property type="entry name" value="PAS_4"/>
    <property type="match status" value="1"/>
</dbReference>
<dbReference type="InterPro" id="IPR000160">
    <property type="entry name" value="GGDEF_dom"/>
</dbReference>
<dbReference type="InterPro" id="IPR001633">
    <property type="entry name" value="EAL_dom"/>
</dbReference>
<dbReference type="PROSITE" id="PS50883">
    <property type="entry name" value="EAL"/>
    <property type="match status" value="1"/>
</dbReference>
<protein>
    <recommendedName>
        <fullName evidence="10">Diguanylate cyclase</fullName>
    </recommendedName>
</protein>
<dbReference type="PANTHER" id="PTHR44757">
    <property type="entry name" value="DIGUANYLATE CYCLASE DGCP"/>
    <property type="match status" value="1"/>
</dbReference>
<dbReference type="SUPFAM" id="SSF55073">
    <property type="entry name" value="Nucleotide cyclase"/>
    <property type="match status" value="1"/>
</dbReference>
<dbReference type="PROSITE" id="PS50112">
    <property type="entry name" value="PAS"/>
    <property type="match status" value="1"/>
</dbReference>
<dbReference type="CDD" id="cd01948">
    <property type="entry name" value="EAL"/>
    <property type="match status" value="1"/>
</dbReference>
<dbReference type="SUPFAM" id="SSF52172">
    <property type="entry name" value="CheY-like"/>
    <property type="match status" value="1"/>
</dbReference>
<feature type="domain" description="EAL" evidence="6">
    <location>
        <begin position="565"/>
        <end position="820"/>
    </location>
</feature>
<sequence length="821" mass="92675">MTKEVEQTHILIVDDDPIILKVVSGFLEKKGYGLLRAKNAEEALDLLSEHEVDLIILDHYMEPGMTGLEMLKALRQDDDPVAVIMLTGADDRQVIIDSMQAGAQDFILKNSGVEFLLKLDQSVIRALHVGDLERKIAKSHQALQDQAQFLQTIIDAVPTPIYYKGTDQKILGCNKAMADFIEQPIYEIVGQKIDGLYPAEISEKLQQHDATLMDEGGELLTELAVQRSDGEHHILSHKARYRNAEGESGIVGAVVDITERKLYENELRLAQTVFETTSEAIIVTDLQNGIQAVNPSFTRVTGYSEEEVIGKDPGFLSSGRQDKEFYHNMWMQLCEKGRWQGEIWNRRKNGDLYAEWLSISAVHDETGKITQYVAVFSDITKRKKAEELIRHQANFDALTNLPNRNLFLDRLSRSMVRAKRNGTQVALMFLDLDRFKSVNDTLGHNIGDALLQETAQRLLGCVRETDTVSRLGGDEFTVIIPDIKHTYDIEKVSMKVLHELSQTFSIEGHDIFLSASVGITVYPDDGVELEALMRNADTAMYQAKEAGRNSFRFFTPEMNAKAHEQMILERDLRQAIEHKEFCVHYQPVIEVTTGQVTSCEALVRWNHPQKGLTAPGYFISAAEETGLIDEIGTQVLEEVCKQIHQWKKVPEMKAVRVAVNLSPHQLRNENLVQDLQTMMTKHGVEAGQLSLEITETLVMQDPQGTAVLLDEIRKLGIKIYLDDFGTGYSSLNYLKRFSFDVLKVDRSFIMDVHENEGDAALVEAIIVMAHKLGIKVVAEGVETIEQQKFIIEQKCDLIQGFYYSKPLSAEDMYDYCRSTTA</sequence>
<dbReference type="SMART" id="SM00448">
    <property type="entry name" value="REC"/>
    <property type="match status" value="1"/>
</dbReference>
<dbReference type="NCBIfam" id="TIGR00254">
    <property type="entry name" value="GGDEF"/>
    <property type="match status" value="1"/>
</dbReference>
<dbReference type="InterPro" id="IPR011006">
    <property type="entry name" value="CheY-like_superfamily"/>
</dbReference>
<dbReference type="Pfam" id="PF00072">
    <property type="entry name" value="Response_reg"/>
    <property type="match status" value="1"/>
</dbReference>
<dbReference type="Pfam" id="PF00990">
    <property type="entry name" value="GGDEF"/>
    <property type="match status" value="1"/>
</dbReference>
<dbReference type="PANTHER" id="PTHR44757:SF2">
    <property type="entry name" value="BIOFILM ARCHITECTURE MAINTENANCE PROTEIN MBAA"/>
    <property type="match status" value="1"/>
</dbReference>
<evidence type="ECO:0000256" key="1">
    <source>
        <dbReference type="ARBA" id="ARBA00051114"/>
    </source>
</evidence>
<dbReference type="InterPro" id="IPR001789">
    <property type="entry name" value="Sig_transdc_resp-reg_receiver"/>
</dbReference>
<proteinExistence type="predicted"/>
<dbReference type="InterPro" id="IPR029787">
    <property type="entry name" value="Nucleotide_cyclase"/>
</dbReference>
<dbReference type="InterPro" id="IPR052155">
    <property type="entry name" value="Biofilm_reg_signaling"/>
</dbReference>
<evidence type="ECO:0008006" key="10">
    <source>
        <dbReference type="Google" id="ProtNLM"/>
    </source>
</evidence>
<dbReference type="AlphaFoldDB" id="A0A1C3RE51"/>
<dbReference type="SMART" id="SM00091">
    <property type="entry name" value="PAS"/>
    <property type="match status" value="3"/>
</dbReference>
<dbReference type="GO" id="GO:0071111">
    <property type="term" value="F:cyclic-guanylate-specific phosphodiesterase activity"/>
    <property type="evidence" value="ECO:0007669"/>
    <property type="project" value="UniProtKB-EC"/>
</dbReference>
<dbReference type="PROSITE" id="PS50110">
    <property type="entry name" value="RESPONSE_REGULATORY"/>
    <property type="match status" value="1"/>
</dbReference>
<dbReference type="SUPFAM" id="SSF55785">
    <property type="entry name" value="PYP-like sensor domain (PAS domain)"/>
    <property type="match status" value="2"/>
</dbReference>
<dbReference type="Gene3D" id="3.40.50.2300">
    <property type="match status" value="1"/>
</dbReference>
<dbReference type="Gene3D" id="3.30.450.20">
    <property type="entry name" value="PAS domain"/>
    <property type="match status" value="2"/>
</dbReference>
<organism evidence="8 9">
    <name type="scientific">Candidatus Terasakiella magnetica</name>
    <dbReference type="NCBI Taxonomy" id="1867952"/>
    <lineage>
        <taxon>Bacteria</taxon>
        <taxon>Pseudomonadati</taxon>
        <taxon>Pseudomonadota</taxon>
        <taxon>Alphaproteobacteria</taxon>
        <taxon>Rhodospirillales</taxon>
        <taxon>Terasakiellaceae</taxon>
        <taxon>Terasakiella</taxon>
    </lineage>
</organism>
<evidence type="ECO:0000259" key="5">
    <source>
        <dbReference type="PROSITE" id="PS50113"/>
    </source>
</evidence>
<dbReference type="Pfam" id="PF13426">
    <property type="entry name" value="PAS_9"/>
    <property type="match status" value="1"/>
</dbReference>
<feature type="domain" description="Response regulatory" evidence="3">
    <location>
        <begin position="9"/>
        <end position="124"/>
    </location>
</feature>
<dbReference type="SMART" id="SM00267">
    <property type="entry name" value="GGDEF"/>
    <property type="match status" value="1"/>
</dbReference>
<reference evidence="8 9" key="1">
    <citation type="submission" date="2016-07" db="EMBL/GenBank/DDBJ databases">
        <authorList>
            <person name="Lefevre C.T."/>
        </authorList>
    </citation>
    <scope>NUCLEOTIDE SEQUENCE [LARGE SCALE GENOMIC DNA]</scope>
    <source>
        <strain evidence="8">PR1</strain>
    </source>
</reference>
<dbReference type="InterPro" id="IPR035965">
    <property type="entry name" value="PAS-like_dom_sf"/>
</dbReference>
<dbReference type="CDD" id="cd01949">
    <property type="entry name" value="GGDEF"/>
    <property type="match status" value="1"/>
</dbReference>
<dbReference type="Pfam" id="PF00563">
    <property type="entry name" value="EAL"/>
    <property type="match status" value="1"/>
</dbReference>
<feature type="domain" description="GGDEF" evidence="7">
    <location>
        <begin position="423"/>
        <end position="556"/>
    </location>
</feature>
<dbReference type="GO" id="GO:0071732">
    <property type="term" value="P:cellular response to nitric oxide"/>
    <property type="evidence" value="ECO:0007669"/>
    <property type="project" value="UniProtKB-ARBA"/>
</dbReference>
<dbReference type="SMART" id="SM00052">
    <property type="entry name" value="EAL"/>
    <property type="match status" value="1"/>
</dbReference>
<feature type="domain" description="PAC" evidence="5">
    <location>
        <begin position="219"/>
        <end position="269"/>
    </location>
</feature>
<dbReference type="EMBL" id="FLYE01000002">
    <property type="protein sequence ID" value="SCA55511.1"/>
    <property type="molecule type" value="Genomic_DNA"/>
</dbReference>
<evidence type="ECO:0000313" key="9">
    <source>
        <dbReference type="Proteomes" id="UP000231658"/>
    </source>
</evidence>
<comment type="catalytic activity">
    <reaction evidence="1">
        <text>3',3'-c-di-GMP + H2O = 5'-phosphoguanylyl(3'-&gt;5')guanosine + H(+)</text>
        <dbReference type="Rhea" id="RHEA:24902"/>
        <dbReference type="ChEBI" id="CHEBI:15377"/>
        <dbReference type="ChEBI" id="CHEBI:15378"/>
        <dbReference type="ChEBI" id="CHEBI:58754"/>
        <dbReference type="ChEBI" id="CHEBI:58805"/>
        <dbReference type="EC" id="3.1.4.52"/>
    </reaction>
    <physiologicalReaction direction="left-to-right" evidence="1">
        <dbReference type="Rhea" id="RHEA:24903"/>
    </physiologicalReaction>
</comment>
<dbReference type="CDD" id="cd00130">
    <property type="entry name" value="PAS"/>
    <property type="match status" value="1"/>
</dbReference>
<accession>A0A1C3RE51</accession>
<dbReference type="FunFam" id="3.20.20.450:FF:000001">
    <property type="entry name" value="Cyclic di-GMP phosphodiesterase yahA"/>
    <property type="match status" value="1"/>
</dbReference>
<dbReference type="InterPro" id="IPR012226">
    <property type="entry name" value="Diguanyl_cyclase/Pdiesterase"/>
</dbReference>